<dbReference type="SUPFAM" id="SSF141729">
    <property type="entry name" value="FimD N-terminal domain-like"/>
    <property type="match status" value="1"/>
</dbReference>
<keyword evidence="4" id="KW-1134">Transmembrane beta strand</keyword>
<gene>
    <name evidence="11" type="ORF">L2672_02780</name>
</gene>
<keyword evidence="7" id="KW-0732">Signal</keyword>
<evidence type="ECO:0000256" key="4">
    <source>
        <dbReference type="ARBA" id="ARBA00022452"/>
    </source>
</evidence>
<dbReference type="Proteomes" id="UP001139333">
    <property type="component" value="Unassembled WGS sequence"/>
</dbReference>
<dbReference type="PANTHER" id="PTHR30451:SF21">
    <property type="entry name" value="FIMBRIAL USHER DOMAIN-CONTAINING PROTEIN YDET-RELATED"/>
    <property type="match status" value="1"/>
</dbReference>
<sequence length="857" mass="95052">MAAFPFTLNIIKKKLFNEKDSIFCSLLVSLLFFSAIISDSKAESVNELTENVLLNESIQETQKVETKNSLISNENVNLVTSLEHEKAVPQSEPIESTEEIEFDYSFFKGGRDEKWLGLDSVNISNGSYVVDVIVNNKSAGNRLLVISDEDHPNICFDSKFLDSINLSLDSDFYKNYYHSDLDCYFINNQNNSDANFDFPTQQLVLTIPQAGIRKVNLTDVEWDYGSNSLRTLYNANVFANEKNIDVFASTQIKANISRWVLNGYAFVDDNKFEVDFAYATTPLRDYQSDFSLGRIFGGGSIINGDSMDGLSISSNRLMSSSHGYSPKFVGIANSFAKVTLVQNGISVHSETVSPGPFVIENVTLIRSGDVRMVITESDGTVREDVIPINISPSMLNNNEIEYYVSLGKRNNDFADDKVFISANGGLGFELFSLRAEGLAHPNYFALGASLETNFDWLGSVSFEGEVTLANFSDVGRKTGNKVSVSLMRFLTESTSFRVHTTYYDSQDYIGFSKFYAKDYDNLIKQRTRNEINISANHRLSNFSRIYTSLWLREYFGFPDSKGATLSFSANLDYLDFSLGATYSNNANTDNYSLSASVSVPFDLINRNAISTTSLTSNKGGSVNISTGISSSINDQLSFGLNHSQSVNGESYLSSLNSSYLSNYGFANFRVSNSERNITGSASFSGTMVAIPQEKTFLFSQNLSDTIAVVNVNGVENVKFNQSRMGTDSNGNVVIPLTSYKLNQITLDASSLPNDLELFETNTTIVPSQNAVVYLPLKHFELKRYILQVKNSKGDFVSAGTWAFDQNGTPLGFISNNGVLVFNLISTPEYIDLAGCIIKFDKLVESQYLQGVTCEKYK</sequence>
<evidence type="ECO:0000256" key="8">
    <source>
        <dbReference type="ARBA" id="ARBA00023136"/>
    </source>
</evidence>
<dbReference type="EMBL" id="JAKIKP010000002">
    <property type="protein sequence ID" value="MCL1141629.1"/>
    <property type="molecule type" value="Genomic_DNA"/>
</dbReference>
<evidence type="ECO:0000313" key="11">
    <source>
        <dbReference type="EMBL" id="MCL1141629.1"/>
    </source>
</evidence>
<feature type="domain" description="PapC N-terminal" evidence="10">
    <location>
        <begin position="122"/>
        <end position="236"/>
    </location>
</feature>
<name>A0A9X1ZFX4_9GAMM</name>
<proteinExistence type="inferred from homology"/>
<protein>
    <submittedName>
        <fullName evidence="11">Fimbria/pilus outer membrane usher protein</fullName>
    </submittedName>
</protein>
<keyword evidence="5" id="KW-1029">Fimbrium biogenesis</keyword>
<accession>A0A9X1ZFX4</accession>
<evidence type="ECO:0000256" key="3">
    <source>
        <dbReference type="ARBA" id="ARBA00022448"/>
    </source>
</evidence>
<dbReference type="AlphaFoldDB" id="A0A9X1ZFX4"/>
<dbReference type="InterPro" id="IPR025885">
    <property type="entry name" value="PapC_N"/>
</dbReference>
<dbReference type="Pfam" id="PF00577">
    <property type="entry name" value="Usher"/>
    <property type="match status" value="1"/>
</dbReference>
<evidence type="ECO:0000259" key="10">
    <source>
        <dbReference type="Pfam" id="PF13954"/>
    </source>
</evidence>
<dbReference type="Gene3D" id="3.10.20.410">
    <property type="match status" value="1"/>
</dbReference>
<reference evidence="11" key="1">
    <citation type="submission" date="2022-01" db="EMBL/GenBank/DDBJ databases">
        <title>Whole genome-based taxonomy of the Shewanellaceae.</title>
        <authorList>
            <person name="Martin-Rodriguez A.J."/>
        </authorList>
    </citation>
    <scope>NUCLEOTIDE SEQUENCE</scope>
    <source>
        <strain evidence="11">DSM 16422</strain>
    </source>
</reference>
<evidence type="ECO:0000256" key="5">
    <source>
        <dbReference type="ARBA" id="ARBA00022558"/>
    </source>
</evidence>
<dbReference type="Gene3D" id="2.60.40.2610">
    <property type="entry name" value="Outer membrane usher protein FimD, plug domain"/>
    <property type="match status" value="1"/>
</dbReference>
<evidence type="ECO:0000256" key="7">
    <source>
        <dbReference type="ARBA" id="ARBA00022729"/>
    </source>
</evidence>
<dbReference type="GO" id="GO:0009279">
    <property type="term" value="C:cell outer membrane"/>
    <property type="evidence" value="ECO:0007669"/>
    <property type="project" value="UniProtKB-SubCell"/>
</dbReference>
<evidence type="ECO:0000256" key="9">
    <source>
        <dbReference type="ARBA" id="ARBA00023237"/>
    </source>
</evidence>
<dbReference type="GO" id="GO:0015473">
    <property type="term" value="F:fimbrial usher porin activity"/>
    <property type="evidence" value="ECO:0007669"/>
    <property type="project" value="InterPro"/>
</dbReference>
<keyword evidence="9" id="KW-0998">Cell outer membrane</keyword>
<dbReference type="Pfam" id="PF13954">
    <property type="entry name" value="PapC_N"/>
    <property type="match status" value="1"/>
</dbReference>
<dbReference type="GO" id="GO:0009297">
    <property type="term" value="P:pilus assembly"/>
    <property type="evidence" value="ECO:0007669"/>
    <property type="project" value="InterPro"/>
</dbReference>
<dbReference type="Gene3D" id="2.60.40.3110">
    <property type="match status" value="1"/>
</dbReference>
<evidence type="ECO:0000256" key="6">
    <source>
        <dbReference type="ARBA" id="ARBA00022692"/>
    </source>
</evidence>
<keyword evidence="12" id="KW-1185">Reference proteome</keyword>
<organism evidence="11 12">
    <name type="scientific">Shewanella gaetbuli</name>
    <dbReference type="NCBI Taxonomy" id="220752"/>
    <lineage>
        <taxon>Bacteria</taxon>
        <taxon>Pseudomonadati</taxon>
        <taxon>Pseudomonadota</taxon>
        <taxon>Gammaproteobacteria</taxon>
        <taxon>Alteromonadales</taxon>
        <taxon>Shewanellaceae</taxon>
        <taxon>Shewanella</taxon>
    </lineage>
</organism>
<dbReference type="InterPro" id="IPR037224">
    <property type="entry name" value="PapC_N_sf"/>
</dbReference>
<evidence type="ECO:0000313" key="12">
    <source>
        <dbReference type="Proteomes" id="UP001139333"/>
    </source>
</evidence>
<evidence type="ECO:0000256" key="1">
    <source>
        <dbReference type="ARBA" id="ARBA00004571"/>
    </source>
</evidence>
<evidence type="ECO:0000256" key="2">
    <source>
        <dbReference type="ARBA" id="ARBA00008064"/>
    </source>
</evidence>
<keyword evidence="8" id="KW-0472">Membrane</keyword>
<dbReference type="RefSeq" id="WP_248994322.1">
    <property type="nucleotide sequence ID" value="NZ_JAKIKP010000002.1"/>
</dbReference>
<comment type="caution">
    <text evidence="11">The sequence shown here is derived from an EMBL/GenBank/DDBJ whole genome shotgun (WGS) entry which is preliminary data.</text>
</comment>
<dbReference type="InterPro" id="IPR000015">
    <property type="entry name" value="Fimb_usher"/>
</dbReference>
<comment type="similarity">
    <text evidence="2">Belongs to the fimbrial export usher family.</text>
</comment>
<keyword evidence="6" id="KW-0812">Transmembrane</keyword>
<comment type="subcellular location">
    <subcellularLocation>
        <location evidence="1">Cell outer membrane</location>
        <topology evidence="1">Multi-pass membrane protein</topology>
    </subcellularLocation>
</comment>
<keyword evidence="3" id="KW-0813">Transport</keyword>
<dbReference type="PANTHER" id="PTHR30451">
    <property type="entry name" value="OUTER MEMBRANE USHER PROTEIN"/>
    <property type="match status" value="1"/>
</dbReference>
<dbReference type="InterPro" id="IPR042186">
    <property type="entry name" value="FimD_plug_dom"/>
</dbReference>